<keyword evidence="8" id="KW-1185">Reference proteome</keyword>
<evidence type="ECO:0000256" key="3">
    <source>
        <dbReference type="ARBA" id="ARBA00023136"/>
    </source>
</evidence>
<dbReference type="GO" id="GO:0016020">
    <property type="term" value="C:membrane"/>
    <property type="evidence" value="ECO:0007669"/>
    <property type="project" value="UniProtKB-SubCell"/>
</dbReference>
<gene>
    <name evidence="7" type="ORF">CWI69_01155</name>
</gene>
<dbReference type="PANTHER" id="PTHR30332:SF24">
    <property type="entry name" value="SECRETIN GSPD-RELATED"/>
    <property type="match status" value="1"/>
</dbReference>
<dbReference type="OrthoDB" id="6233689at2"/>
<evidence type="ECO:0000256" key="1">
    <source>
        <dbReference type="ARBA" id="ARBA00004370"/>
    </source>
</evidence>
<dbReference type="AlphaFoldDB" id="A0A432XZD0"/>
<name>A0A432XZD0_9GAMM</name>
<evidence type="ECO:0000313" key="7">
    <source>
        <dbReference type="EMBL" id="RUO54070.1"/>
    </source>
</evidence>
<dbReference type="PANTHER" id="PTHR30332">
    <property type="entry name" value="PROBABLE GENERAL SECRETION PATHWAY PROTEIN D"/>
    <property type="match status" value="1"/>
</dbReference>
<protein>
    <recommendedName>
        <fullName evidence="6">Type II/III secretion system secretin-like domain-containing protein</fullName>
    </recommendedName>
</protein>
<dbReference type="EMBL" id="PIPW01000001">
    <property type="protein sequence ID" value="RUO54070.1"/>
    <property type="molecule type" value="Genomic_DNA"/>
</dbReference>
<dbReference type="PROSITE" id="PS51257">
    <property type="entry name" value="PROKAR_LIPOPROTEIN"/>
    <property type="match status" value="1"/>
</dbReference>
<dbReference type="RefSeq" id="WP_126761132.1">
    <property type="nucleotide sequence ID" value="NZ_JBHLTZ010000004.1"/>
</dbReference>
<evidence type="ECO:0000256" key="5">
    <source>
        <dbReference type="SAM" id="SignalP"/>
    </source>
</evidence>
<evidence type="ECO:0000256" key="4">
    <source>
        <dbReference type="RuleBase" id="RU004003"/>
    </source>
</evidence>
<feature type="chain" id="PRO_5019225026" description="Type II/III secretion system secretin-like domain-containing protein" evidence="5">
    <location>
        <begin position="18"/>
        <end position="504"/>
    </location>
</feature>
<dbReference type="GO" id="GO:0015627">
    <property type="term" value="C:type II protein secretion system complex"/>
    <property type="evidence" value="ECO:0007669"/>
    <property type="project" value="TreeGrafter"/>
</dbReference>
<comment type="similarity">
    <text evidence="4">Belongs to the bacterial secretin family.</text>
</comment>
<feature type="signal peptide" evidence="5">
    <location>
        <begin position="1"/>
        <end position="17"/>
    </location>
</feature>
<organism evidence="7 8">
    <name type="scientific">Pseudidiomarina halophila</name>
    <dbReference type="NCBI Taxonomy" id="1449799"/>
    <lineage>
        <taxon>Bacteria</taxon>
        <taxon>Pseudomonadati</taxon>
        <taxon>Pseudomonadota</taxon>
        <taxon>Gammaproteobacteria</taxon>
        <taxon>Alteromonadales</taxon>
        <taxon>Idiomarinaceae</taxon>
        <taxon>Pseudidiomarina</taxon>
    </lineage>
</organism>
<comment type="caution">
    <text evidence="7">The sequence shown here is derived from an EMBL/GenBank/DDBJ whole genome shotgun (WGS) entry which is preliminary data.</text>
</comment>
<evidence type="ECO:0000259" key="6">
    <source>
        <dbReference type="Pfam" id="PF00263"/>
    </source>
</evidence>
<keyword evidence="3" id="KW-0472">Membrane</keyword>
<dbReference type="InterPro" id="IPR004846">
    <property type="entry name" value="T2SS/T3SS_dom"/>
</dbReference>
<proteinExistence type="inferred from homology"/>
<feature type="domain" description="Type II/III secretion system secretin-like" evidence="6">
    <location>
        <begin position="334"/>
        <end position="498"/>
    </location>
</feature>
<dbReference type="Pfam" id="PF00263">
    <property type="entry name" value="Secretin"/>
    <property type="match status" value="1"/>
</dbReference>
<comment type="subcellular location">
    <subcellularLocation>
        <location evidence="1">Membrane</location>
    </subcellularLocation>
</comment>
<sequence>MKLLAIAGLLLSVGVTAGCSSAPGKSPLQQHKARALAELAALESTPLRSSADATITRSAELYVPLPAADLASLPDWYTKPIRVDASGISFAELLTDVFADQPVSLWFSQAELKQFPVNLRFTGNLGELLQRLADHTGWHYEVEANRVSWNRWRTAEFDVAFIAGATEFFMGNKELKQSGQQQNMAPGSTLSAAVAGSDQFSNFSDSATSVWQDLERALTMLLSEQGELSINQSSTSVLVKDRPQHVTQIENYLRQQNERLTRQVAIEVQIIEVSFSDDDQLAVDWQALAQTAGGNAVLGLGSGALGELSGELGGQLFWQRQSGRTAGSELFIEALQQQGLVRINNQPRLLSLNNQVAKIALQDNATYLAAASTTSTVNVGATTNLQPGLVTTGFELYVLPSIRDNEVILQLSTELSDLLRIDEVRSGEQLIQTPHTNRKQFFMQAVVGDGQTLLLSGLRNDRQQLTEQKSWLSFLLGGKQLQQQQQSETLVLLTPTIVSRGVKP</sequence>
<reference evidence="8" key="1">
    <citation type="journal article" date="2018" name="Front. Microbiol.">
        <title>Genome-Based Analysis Reveals the Taxonomy and Diversity of the Family Idiomarinaceae.</title>
        <authorList>
            <person name="Liu Y."/>
            <person name="Lai Q."/>
            <person name="Shao Z."/>
        </authorList>
    </citation>
    <scope>NUCLEOTIDE SEQUENCE [LARGE SCALE GENOMIC DNA]</scope>
    <source>
        <strain evidence="8">BH195</strain>
    </source>
</reference>
<evidence type="ECO:0000256" key="2">
    <source>
        <dbReference type="ARBA" id="ARBA00022729"/>
    </source>
</evidence>
<keyword evidence="2 5" id="KW-0732">Signal</keyword>
<accession>A0A432XZD0</accession>
<dbReference type="InterPro" id="IPR050810">
    <property type="entry name" value="Bact_Secretion_Sys_Channel"/>
</dbReference>
<evidence type="ECO:0000313" key="8">
    <source>
        <dbReference type="Proteomes" id="UP000287198"/>
    </source>
</evidence>
<dbReference type="GO" id="GO:0009306">
    <property type="term" value="P:protein secretion"/>
    <property type="evidence" value="ECO:0007669"/>
    <property type="project" value="InterPro"/>
</dbReference>
<dbReference type="Proteomes" id="UP000287198">
    <property type="component" value="Unassembled WGS sequence"/>
</dbReference>